<evidence type="ECO:0000313" key="1">
    <source>
        <dbReference type="EMBL" id="JAH51245.1"/>
    </source>
</evidence>
<name>A0A0E9TED9_ANGAN</name>
<protein>
    <submittedName>
        <fullName evidence="1">Uncharacterized protein</fullName>
    </submittedName>
</protein>
<organism evidence="1">
    <name type="scientific">Anguilla anguilla</name>
    <name type="common">European freshwater eel</name>
    <name type="synonym">Muraena anguilla</name>
    <dbReference type="NCBI Taxonomy" id="7936"/>
    <lineage>
        <taxon>Eukaryota</taxon>
        <taxon>Metazoa</taxon>
        <taxon>Chordata</taxon>
        <taxon>Craniata</taxon>
        <taxon>Vertebrata</taxon>
        <taxon>Euteleostomi</taxon>
        <taxon>Actinopterygii</taxon>
        <taxon>Neopterygii</taxon>
        <taxon>Teleostei</taxon>
        <taxon>Anguilliformes</taxon>
        <taxon>Anguillidae</taxon>
        <taxon>Anguilla</taxon>
    </lineage>
</organism>
<reference evidence="1" key="1">
    <citation type="submission" date="2014-11" db="EMBL/GenBank/DDBJ databases">
        <authorList>
            <person name="Amaro Gonzalez C."/>
        </authorList>
    </citation>
    <scope>NUCLEOTIDE SEQUENCE</scope>
</reference>
<accession>A0A0E9TED9</accession>
<proteinExistence type="predicted"/>
<dbReference type="AlphaFoldDB" id="A0A0E9TED9"/>
<reference evidence="1" key="2">
    <citation type="journal article" date="2015" name="Fish Shellfish Immunol.">
        <title>Early steps in the European eel (Anguilla anguilla)-Vibrio vulnificus interaction in the gills: Role of the RtxA13 toxin.</title>
        <authorList>
            <person name="Callol A."/>
            <person name="Pajuelo D."/>
            <person name="Ebbesson L."/>
            <person name="Teles M."/>
            <person name="MacKenzie S."/>
            <person name="Amaro C."/>
        </authorList>
    </citation>
    <scope>NUCLEOTIDE SEQUENCE</scope>
</reference>
<sequence length="25" mass="2877">MSVNHQQLKCYTSKKSRAIAVVRKT</sequence>
<dbReference type="EMBL" id="GBXM01057332">
    <property type="protein sequence ID" value="JAH51245.1"/>
    <property type="molecule type" value="Transcribed_RNA"/>
</dbReference>